<dbReference type="InterPro" id="IPR029063">
    <property type="entry name" value="SAM-dependent_MTases_sf"/>
</dbReference>
<organism evidence="6 7">
    <name type="scientific">Chenopodium quinoa</name>
    <name type="common">Quinoa</name>
    <dbReference type="NCBI Taxonomy" id="63459"/>
    <lineage>
        <taxon>Eukaryota</taxon>
        <taxon>Viridiplantae</taxon>
        <taxon>Streptophyta</taxon>
        <taxon>Embryophyta</taxon>
        <taxon>Tracheophyta</taxon>
        <taxon>Spermatophyta</taxon>
        <taxon>Magnoliopsida</taxon>
        <taxon>eudicotyledons</taxon>
        <taxon>Gunneridae</taxon>
        <taxon>Pentapetalae</taxon>
        <taxon>Caryophyllales</taxon>
        <taxon>Chenopodiaceae</taxon>
        <taxon>Chenopodioideae</taxon>
        <taxon>Atripliceae</taxon>
        <taxon>Chenopodium</taxon>
    </lineage>
</organism>
<evidence type="ECO:0000256" key="1">
    <source>
        <dbReference type="ARBA" id="ARBA00022603"/>
    </source>
</evidence>
<accession>A0A803M0C8</accession>
<dbReference type="InterPro" id="IPR036388">
    <property type="entry name" value="WH-like_DNA-bd_sf"/>
</dbReference>
<evidence type="ECO:0000259" key="5">
    <source>
        <dbReference type="Pfam" id="PF08100"/>
    </source>
</evidence>
<dbReference type="Gramene" id="AUR62044323-RA">
    <property type="protein sequence ID" value="AUR62044323-RA:cds"/>
    <property type="gene ID" value="AUR62044323"/>
</dbReference>
<dbReference type="EnsemblPlants" id="AUR62021179-RA">
    <property type="protein sequence ID" value="AUR62021179-RA:cds"/>
    <property type="gene ID" value="AUR62021179"/>
</dbReference>
<sequence length="322" mass="35910">MVMHGPDAQLSSLEIASQLTTTNPDAAVVLDRLLRILANFTIVTFSNRVGPNGQVERVYGLGPVCQFLVKNGGGGSYSAFATLMYDKVVMNSWKHLKDAVLDGGVPFNLAHGMGVFDYLGTNSRFYNVFYDGMDHHSIMVSKKILDNYKGFEGISSLVDVGGATGVTLNMIIPKYPSIKGINFDLPHIIKDAPSFPGIEHVGGDMYINVPKGDAIFMKIFYLDRLNRNPVRWDMFPRVKVWSMKQIRMASKDDRRNSGDFGKLGMVDIAYGERHFRTARDAEAPHGNIGVKDVAKMIMAARLRERKPRLGPSRKRRCSDMEQ</sequence>
<dbReference type="GO" id="GO:0032259">
    <property type="term" value="P:methylation"/>
    <property type="evidence" value="ECO:0007669"/>
    <property type="project" value="UniProtKB-KW"/>
</dbReference>
<dbReference type="SUPFAM" id="SSF53335">
    <property type="entry name" value="S-adenosyl-L-methionine-dependent methyltransferases"/>
    <property type="match status" value="1"/>
</dbReference>
<dbReference type="Pfam" id="PF00891">
    <property type="entry name" value="Methyltransf_2"/>
    <property type="match status" value="1"/>
</dbReference>
<dbReference type="InterPro" id="IPR036390">
    <property type="entry name" value="WH_DNA-bd_sf"/>
</dbReference>
<reference evidence="6" key="1">
    <citation type="journal article" date="2017" name="Nature">
        <title>The genome of Chenopodium quinoa.</title>
        <authorList>
            <person name="Jarvis D.E."/>
            <person name="Ho Y.S."/>
            <person name="Lightfoot D.J."/>
            <person name="Schmoeckel S.M."/>
            <person name="Li B."/>
            <person name="Borm T.J.A."/>
            <person name="Ohyanagi H."/>
            <person name="Mineta K."/>
            <person name="Michell C.T."/>
            <person name="Saber N."/>
            <person name="Kharbatia N.M."/>
            <person name="Rupper R.R."/>
            <person name="Sharp A.R."/>
            <person name="Dally N."/>
            <person name="Boughton B.A."/>
            <person name="Woo Y.H."/>
            <person name="Gao G."/>
            <person name="Schijlen E.G.W.M."/>
            <person name="Guo X."/>
            <person name="Momin A.A."/>
            <person name="Negrao S."/>
            <person name="Al-Babili S."/>
            <person name="Gehring C."/>
            <person name="Roessner U."/>
            <person name="Jung C."/>
            <person name="Murphy K."/>
            <person name="Arold S.T."/>
            <person name="Gojobori T."/>
            <person name="van der Linden C.G."/>
            <person name="van Loo E.N."/>
            <person name="Jellen E.N."/>
            <person name="Maughan P.J."/>
            <person name="Tester M."/>
        </authorList>
    </citation>
    <scope>NUCLEOTIDE SEQUENCE [LARGE SCALE GENOMIC DNA]</scope>
    <source>
        <strain evidence="6">cv. PI 614886</strain>
    </source>
</reference>
<dbReference type="AlphaFoldDB" id="A0A803M0C8"/>
<feature type="domain" description="O-methyltransferase dimerisation" evidence="5">
    <location>
        <begin position="4"/>
        <end position="70"/>
    </location>
</feature>
<keyword evidence="7" id="KW-1185">Reference proteome</keyword>
<protein>
    <submittedName>
        <fullName evidence="6">Uncharacterized protein</fullName>
    </submittedName>
</protein>
<dbReference type="Proteomes" id="UP000596660">
    <property type="component" value="Unplaced"/>
</dbReference>
<keyword evidence="1" id="KW-0489">Methyltransferase</keyword>
<evidence type="ECO:0000259" key="4">
    <source>
        <dbReference type="Pfam" id="PF00891"/>
    </source>
</evidence>
<dbReference type="EnsemblPlants" id="AUR62044548-RA">
    <property type="protein sequence ID" value="AUR62044548-RA:cds"/>
    <property type="gene ID" value="AUR62044548"/>
</dbReference>
<dbReference type="InterPro" id="IPR016461">
    <property type="entry name" value="COMT-like"/>
</dbReference>
<accession>A0A803NDX6</accession>
<keyword evidence="3" id="KW-0949">S-adenosyl-L-methionine</keyword>
<dbReference type="Gramene" id="AUR62044548-RA">
    <property type="protein sequence ID" value="AUR62044548-RA:cds"/>
    <property type="gene ID" value="AUR62044548"/>
</dbReference>
<evidence type="ECO:0000256" key="2">
    <source>
        <dbReference type="ARBA" id="ARBA00022679"/>
    </source>
</evidence>
<dbReference type="Pfam" id="PF08100">
    <property type="entry name" value="Dimerisation"/>
    <property type="match status" value="1"/>
</dbReference>
<dbReference type="InterPro" id="IPR012967">
    <property type="entry name" value="COMT_dimerisation"/>
</dbReference>
<reference evidence="6" key="2">
    <citation type="submission" date="2021-03" db="UniProtKB">
        <authorList>
            <consortium name="EnsemblPlants"/>
        </authorList>
    </citation>
    <scope>IDENTIFICATION</scope>
</reference>
<dbReference type="EnsemblPlants" id="AUR62044323-RA">
    <property type="protein sequence ID" value="AUR62044323-RA:cds"/>
    <property type="gene ID" value="AUR62044323"/>
</dbReference>
<dbReference type="PROSITE" id="PS51683">
    <property type="entry name" value="SAM_OMT_II"/>
    <property type="match status" value="1"/>
</dbReference>
<evidence type="ECO:0000313" key="6">
    <source>
        <dbReference type="EnsemblPlants" id="AUR62021179-RA:cds"/>
    </source>
</evidence>
<evidence type="ECO:0000256" key="3">
    <source>
        <dbReference type="ARBA" id="ARBA00022691"/>
    </source>
</evidence>
<dbReference type="Gene3D" id="3.40.50.150">
    <property type="entry name" value="Vaccinia Virus protein VP39"/>
    <property type="match status" value="1"/>
</dbReference>
<feature type="domain" description="O-methyltransferase C-terminal" evidence="4">
    <location>
        <begin position="93"/>
        <end position="223"/>
    </location>
</feature>
<dbReference type="Gramene" id="AUR62021179-RA">
    <property type="protein sequence ID" value="AUR62021179-RA:cds"/>
    <property type="gene ID" value="AUR62021179"/>
</dbReference>
<dbReference type="Gene3D" id="1.10.10.10">
    <property type="entry name" value="Winged helix-like DNA-binding domain superfamily/Winged helix DNA-binding domain"/>
    <property type="match status" value="1"/>
</dbReference>
<dbReference type="GO" id="GO:0046983">
    <property type="term" value="F:protein dimerization activity"/>
    <property type="evidence" value="ECO:0007669"/>
    <property type="project" value="InterPro"/>
</dbReference>
<dbReference type="PANTHER" id="PTHR11746">
    <property type="entry name" value="O-METHYLTRANSFERASE"/>
    <property type="match status" value="1"/>
</dbReference>
<name>A0A803M0C8_CHEQI</name>
<dbReference type="SUPFAM" id="SSF46785">
    <property type="entry name" value="Winged helix' DNA-binding domain"/>
    <property type="match status" value="1"/>
</dbReference>
<accession>A0A803NEJ4</accession>
<proteinExistence type="predicted"/>
<dbReference type="InterPro" id="IPR001077">
    <property type="entry name" value="COMT_C"/>
</dbReference>
<keyword evidence="2" id="KW-0808">Transferase</keyword>
<evidence type="ECO:0000313" key="7">
    <source>
        <dbReference type="Proteomes" id="UP000596660"/>
    </source>
</evidence>
<dbReference type="GO" id="GO:0008171">
    <property type="term" value="F:O-methyltransferase activity"/>
    <property type="evidence" value="ECO:0007669"/>
    <property type="project" value="InterPro"/>
</dbReference>
<dbReference type="FunFam" id="1.10.10.10:FF:000357">
    <property type="entry name" value="Caffeic acid 3-O-methyltransferase"/>
    <property type="match status" value="1"/>
</dbReference>